<accession>A0AAW0UR80</accession>
<feature type="compositionally biased region" description="Basic residues" evidence="1">
    <location>
        <begin position="1"/>
        <end position="14"/>
    </location>
</feature>
<dbReference type="Proteomes" id="UP001487740">
    <property type="component" value="Unassembled WGS sequence"/>
</dbReference>
<dbReference type="EMBL" id="JARAKH010000009">
    <property type="protein sequence ID" value="KAK8401137.1"/>
    <property type="molecule type" value="Genomic_DNA"/>
</dbReference>
<keyword evidence="3" id="KW-1185">Reference proteome</keyword>
<feature type="region of interest" description="Disordered" evidence="1">
    <location>
        <begin position="1"/>
        <end position="22"/>
    </location>
</feature>
<gene>
    <name evidence="2" type="ORF">O3P69_002711</name>
</gene>
<proteinExistence type="predicted"/>
<name>A0AAW0UR80_SCYPA</name>
<evidence type="ECO:0000256" key="1">
    <source>
        <dbReference type="SAM" id="MobiDB-lite"/>
    </source>
</evidence>
<evidence type="ECO:0000313" key="2">
    <source>
        <dbReference type="EMBL" id="KAK8401137.1"/>
    </source>
</evidence>
<comment type="caution">
    <text evidence="2">The sequence shown here is derived from an EMBL/GenBank/DDBJ whole genome shotgun (WGS) entry which is preliminary data.</text>
</comment>
<protein>
    <submittedName>
        <fullName evidence="2">Uncharacterized protein</fullName>
    </submittedName>
</protein>
<feature type="region of interest" description="Disordered" evidence="1">
    <location>
        <begin position="225"/>
        <end position="251"/>
    </location>
</feature>
<sequence>MGKINTTKKYKRGASHAPGRRAACFGLPPARGPPQARQRQQMLKHINNSNGGGCSSSYELHSSDKVRILGGGCGGGEEARPGEPDAPCGFFASPVEAITGAARYITHSPKELLVHLEQRLCAGEARPFLTATDHPLIHTHTSVPRILPTAGAARTRGAPAHAITSLSVSHRTSWKAAAQPPPRLEVLTSSRRAEEEVLQGHRQGELLYSCHLTHAFATRVSRFPRGAAPHHASDSRRGRHARQAAKKSPGCQGGRAWLRHYFAAGIQISVWERTTKPLVIAVPAWRPLTDTCFSLQTLTLLKLLLSNPIHSPSFSPFPNAGMSRSASSCTGYLGHLSASPRPSSASPILPGNAWTPEILLAAPRGVMLARYRKLMQDIFALLCFLFLGP</sequence>
<reference evidence="2 3" key="1">
    <citation type="submission" date="2023-03" db="EMBL/GenBank/DDBJ databases">
        <title>High-quality genome of Scylla paramamosain provides insights in environmental adaptation.</title>
        <authorList>
            <person name="Zhang L."/>
        </authorList>
    </citation>
    <scope>NUCLEOTIDE SEQUENCE [LARGE SCALE GENOMIC DNA]</scope>
    <source>
        <strain evidence="2">LZ_2023a</strain>
        <tissue evidence="2">Muscle</tissue>
    </source>
</reference>
<dbReference type="AlphaFoldDB" id="A0AAW0UR80"/>
<evidence type="ECO:0000313" key="3">
    <source>
        <dbReference type="Proteomes" id="UP001487740"/>
    </source>
</evidence>
<organism evidence="2 3">
    <name type="scientific">Scylla paramamosain</name>
    <name type="common">Mud crab</name>
    <dbReference type="NCBI Taxonomy" id="85552"/>
    <lineage>
        <taxon>Eukaryota</taxon>
        <taxon>Metazoa</taxon>
        <taxon>Ecdysozoa</taxon>
        <taxon>Arthropoda</taxon>
        <taxon>Crustacea</taxon>
        <taxon>Multicrustacea</taxon>
        <taxon>Malacostraca</taxon>
        <taxon>Eumalacostraca</taxon>
        <taxon>Eucarida</taxon>
        <taxon>Decapoda</taxon>
        <taxon>Pleocyemata</taxon>
        <taxon>Brachyura</taxon>
        <taxon>Eubrachyura</taxon>
        <taxon>Portunoidea</taxon>
        <taxon>Portunidae</taxon>
        <taxon>Portuninae</taxon>
        <taxon>Scylla</taxon>
    </lineage>
</organism>